<dbReference type="SUPFAM" id="SSF51735">
    <property type="entry name" value="NAD(P)-binding Rossmann-fold domains"/>
    <property type="match status" value="1"/>
</dbReference>
<dbReference type="InterPro" id="IPR011032">
    <property type="entry name" value="GroES-like_sf"/>
</dbReference>
<dbReference type="FunFam" id="3.40.50.720:FF:000121">
    <property type="entry name" value="Prostaglandin reductase 2"/>
    <property type="match status" value="1"/>
</dbReference>
<dbReference type="EMBL" id="CAEZYW010000071">
    <property type="protein sequence ID" value="CAB4738052.1"/>
    <property type="molecule type" value="Genomic_DNA"/>
</dbReference>
<dbReference type="PANTHER" id="PTHR43205">
    <property type="entry name" value="PROSTAGLANDIN REDUCTASE"/>
    <property type="match status" value="1"/>
</dbReference>
<dbReference type="AlphaFoldDB" id="A0A6J6ST43"/>
<dbReference type="SUPFAM" id="SSF50129">
    <property type="entry name" value="GroES-like"/>
    <property type="match status" value="1"/>
</dbReference>
<dbReference type="Pfam" id="PF00107">
    <property type="entry name" value="ADH_zinc_N"/>
    <property type="match status" value="1"/>
</dbReference>
<accession>A0A6J6ST43</accession>
<dbReference type="Gene3D" id="3.40.50.720">
    <property type="entry name" value="NAD(P)-binding Rossmann-like Domain"/>
    <property type="match status" value="1"/>
</dbReference>
<evidence type="ECO:0000259" key="2">
    <source>
        <dbReference type="SMART" id="SM00829"/>
    </source>
</evidence>
<evidence type="ECO:0000256" key="1">
    <source>
        <dbReference type="ARBA" id="ARBA00023002"/>
    </source>
</evidence>
<dbReference type="SMART" id="SM00829">
    <property type="entry name" value="PKS_ER"/>
    <property type="match status" value="1"/>
</dbReference>
<dbReference type="InterPro" id="IPR045010">
    <property type="entry name" value="MDR_fam"/>
</dbReference>
<name>A0A6J6ST43_9ZZZZ</name>
<reference evidence="3" key="1">
    <citation type="submission" date="2020-05" db="EMBL/GenBank/DDBJ databases">
        <authorList>
            <person name="Chiriac C."/>
            <person name="Salcher M."/>
            <person name="Ghai R."/>
            <person name="Kavagutti S V."/>
        </authorList>
    </citation>
    <scope>NUCLEOTIDE SEQUENCE</scope>
</reference>
<evidence type="ECO:0000313" key="3">
    <source>
        <dbReference type="EMBL" id="CAB4738052.1"/>
    </source>
</evidence>
<dbReference type="GO" id="GO:0016628">
    <property type="term" value="F:oxidoreductase activity, acting on the CH-CH group of donors, NAD or NADP as acceptor"/>
    <property type="evidence" value="ECO:0007669"/>
    <property type="project" value="InterPro"/>
</dbReference>
<sequence length="335" mass="34978">MNQTTAVILARRPDRTFVADDLSLGTIDLPELAAGQALVRNQYMSLDPSTRGRMDPGEKQYTTNFTIGGPLDGSAVGVVVESSSPKLPVGATVRHRLGWREYAVVDDAAATLCDISVAPATAWLSSLGQTGFTAYAGLLPVGRLQPGQTVLVSGAGGAVGSMAGQFARLLGAGRVIGSAGGAEKCAWLRDDCGFDVVINYRDGDFAAELPGAAPDGIDLFFDNVGGWQFAAALQNMAINGRVSMCGAISNFGTQEQPSTACLIEAVLRRITIQGFIVRDYEDLRPEFEQRVIGWLASGELVDRATIVEGIANAGAGLAGLLSGANVGKALVRLSE</sequence>
<dbReference type="Gene3D" id="3.90.180.10">
    <property type="entry name" value="Medium-chain alcohol dehydrogenases, catalytic domain"/>
    <property type="match status" value="1"/>
</dbReference>
<dbReference type="PANTHER" id="PTHR43205:SF7">
    <property type="entry name" value="PROSTAGLANDIN REDUCTASE 1"/>
    <property type="match status" value="1"/>
</dbReference>
<proteinExistence type="predicted"/>
<dbReference type="InterPro" id="IPR020843">
    <property type="entry name" value="ER"/>
</dbReference>
<dbReference type="CDD" id="cd05288">
    <property type="entry name" value="PGDH"/>
    <property type="match status" value="1"/>
</dbReference>
<gene>
    <name evidence="3" type="ORF">UFOPK2786_00609</name>
</gene>
<protein>
    <submittedName>
        <fullName evidence="3">Unannotated protein</fullName>
    </submittedName>
</protein>
<dbReference type="InterPro" id="IPR036291">
    <property type="entry name" value="NAD(P)-bd_dom_sf"/>
</dbReference>
<dbReference type="InterPro" id="IPR041694">
    <property type="entry name" value="ADH_N_2"/>
</dbReference>
<organism evidence="3">
    <name type="scientific">freshwater metagenome</name>
    <dbReference type="NCBI Taxonomy" id="449393"/>
    <lineage>
        <taxon>unclassified sequences</taxon>
        <taxon>metagenomes</taxon>
        <taxon>ecological metagenomes</taxon>
    </lineage>
</organism>
<dbReference type="InterPro" id="IPR013149">
    <property type="entry name" value="ADH-like_C"/>
</dbReference>
<feature type="domain" description="Enoyl reductase (ER)" evidence="2">
    <location>
        <begin position="19"/>
        <end position="331"/>
    </location>
</feature>
<dbReference type="Pfam" id="PF16884">
    <property type="entry name" value="ADH_N_2"/>
    <property type="match status" value="1"/>
</dbReference>
<keyword evidence="1" id="KW-0560">Oxidoreductase</keyword>